<dbReference type="Pfam" id="PF01522">
    <property type="entry name" value="Polysacc_deac_1"/>
    <property type="match status" value="1"/>
</dbReference>
<keyword evidence="3" id="KW-1185">Reference proteome</keyword>
<evidence type="ECO:0000259" key="1">
    <source>
        <dbReference type="PROSITE" id="PS51677"/>
    </source>
</evidence>
<dbReference type="Proteomes" id="UP001256646">
    <property type="component" value="Unassembled WGS sequence"/>
</dbReference>
<dbReference type="SUPFAM" id="SSF88713">
    <property type="entry name" value="Glycoside hydrolase/deacetylase"/>
    <property type="match status" value="1"/>
</dbReference>
<dbReference type="InterPro" id="IPR014235">
    <property type="entry name" value="Spore_PdaA"/>
</dbReference>
<proteinExistence type="predicted"/>
<protein>
    <submittedName>
        <fullName evidence="2">Delta-lactam-biosynthetic de-N-acetylase</fullName>
    </submittedName>
</protein>
<reference evidence="2 3" key="1">
    <citation type="submission" date="2023-09" db="EMBL/GenBank/DDBJ databases">
        <authorList>
            <person name="Zhai L."/>
        </authorList>
    </citation>
    <scope>NUCLEOTIDE SEQUENCE [LARGE SCALE GENOMIC DNA]</scope>
    <source>
        <strain evidence="2 3">5 N-1</strain>
    </source>
</reference>
<feature type="domain" description="NodB homology" evidence="1">
    <location>
        <begin position="117"/>
        <end position="299"/>
    </location>
</feature>
<organism evidence="2 3">
    <name type="scientific">Clostridium aquiflavi</name>
    <dbReference type="NCBI Taxonomy" id="3073603"/>
    <lineage>
        <taxon>Bacteria</taxon>
        <taxon>Bacillati</taxon>
        <taxon>Bacillota</taxon>
        <taxon>Clostridia</taxon>
        <taxon>Eubacteriales</taxon>
        <taxon>Clostridiaceae</taxon>
        <taxon>Clostridium</taxon>
    </lineage>
</organism>
<name>A0ABU1EE88_9CLOT</name>
<dbReference type="PANTHER" id="PTHR10587">
    <property type="entry name" value="GLYCOSYL TRANSFERASE-RELATED"/>
    <property type="match status" value="1"/>
</dbReference>
<dbReference type="Gene3D" id="3.20.20.370">
    <property type="entry name" value="Glycoside hydrolase/deacetylase"/>
    <property type="match status" value="1"/>
</dbReference>
<dbReference type="NCBIfam" id="TIGR02884">
    <property type="entry name" value="spore_pdaA"/>
    <property type="match status" value="1"/>
</dbReference>
<gene>
    <name evidence="2" type="primary">pdaA</name>
    <name evidence="2" type="ORF">RGC78_04435</name>
</gene>
<dbReference type="RefSeq" id="WP_252226140.1">
    <property type="nucleotide sequence ID" value="NZ_JAVJAN010000009.1"/>
</dbReference>
<evidence type="ECO:0000313" key="2">
    <source>
        <dbReference type="EMBL" id="MDR5586707.1"/>
    </source>
</evidence>
<accession>A0ABU1EE88</accession>
<dbReference type="EMBL" id="JAVJAN010000009">
    <property type="protein sequence ID" value="MDR5586707.1"/>
    <property type="molecule type" value="Genomic_DNA"/>
</dbReference>
<evidence type="ECO:0000313" key="3">
    <source>
        <dbReference type="Proteomes" id="UP001256646"/>
    </source>
</evidence>
<dbReference type="InterPro" id="IPR002509">
    <property type="entry name" value="NODB_dom"/>
</dbReference>
<sequence>MLFLNIAKINNFKIEGGNLKKYYKKSILALLVSVLTINSLATPINAKSKKPKEDEMEQFIEFEENKVKDIFSLFSDQGELNWYYVGKGKDNVAEGPKESVDFLKENDACYLGDTSKKVIYLTFDEGYENGNTGKILDTLKKLNVPAAFFVVKPYIDTEPDLIKRMVDEGHLVCNHSSHHPSMASIHDKAKFESEFTEVEEAYKKVVGKDMPKYFRPPMGKYSKDSLKMTKDLGYKSVFWSFAYKDWLVKNQPAESFAINKITNGAHPGCIMLLHAVSDTNAKILDTVIKKLQDDGYEFKSLNELPTE</sequence>
<dbReference type="InterPro" id="IPR011330">
    <property type="entry name" value="Glyco_hydro/deAcase_b/a-brl"/>
</dbReference>
<dbReference type="PROSITE" id="PS51677">
    <property type="entry name" value="NODB"/>
    <property type="match status" value="1"/>
</dbReference>
<dbReference type="CDD" id="cd10948">
    <property type="entry name" value="CE4_BsPdaA_like"/>
    <property type="match status" value="1"/>
</dbReference>
<dbReference type="PANTHER" id="PTHR10587:SF78">
    <property type="entry name" value="PEPTIDOGLYCAN-N-ACETYLMURAMIC ACID DEACETYLASE PDAA"/>
    <property type="match status" value="1"/>
</dbReference>
<comment type="caution">
    <text evidence="2">The sequence shown here is derived from an EMBL/GenBank/DDBJ whole genome shotgun (WGS) entry which is preliminary data.</text>
</comment>
<dbReference type="InterPro" id="IPR050248">
    <property type="entry name" value="Polysacc_deacetylase_ArnD"/>
</dbReference>